<protein>
    <recommendedName>
        <fullName evidence="2">YMC020W-like alpha/beta hydrolase domain-containing protein</fullName>
    </recommendedName>
</protein>
<organism evidence="3 4">
    <name type="scientific">Scheffersomyces spartinae</name>
    <dbReference type="NCBI Taxonomy" id="45513"/>
    <lineage>
        <taxon>Eukaryota</taxon>
        <taxon>Fungi</taxon>
        <taxon>Dikarya</taxon>
        <taxon>Ascomycota</taxon>
        <taxon>Saccharomycotina</taxon>
        <taxon>Pichiomycetes</taxon>
        <taxon>Debaryomycetaceae</taxon>
        <taxon>Scheffersomyces</taxon>
    </lineage>
</organism>
<accession>A0A9P7VAV2</accession>
<sequence length="879" mass="97463">MSYWLFLRGDKSETPMELEPAVSSASDPSERATPGSGQVQESIPESDSVPDVPVSQGSLKKVTHTKSQGTLPSAASWLGWGARTSVTEEENDNENAIEEEGEADERGGAKNEGDDFIAGKDESDDTEEIEDHVSTSKRRGWSFWSNNNITGSNPKGSNNKVDHNGAKVDDSSSAVVDGDYNTKKSKSESFSNAIIESPSFTNLRELKETTANIKGSSKKDGSKSPTVHPSPPSSNTNGNASNSSNDNNTNESVDDAVLYKPHDQPNQFDKINTHKNENIKENVIVPNWNSCLPSLSYSNGSSSSFAGGLFRSSMTNSTQNNAKIEVKNWRTLISQLSSRLGLSSTAITGSGGGIDEPYHSFEINKSSLEKQANLLYERTYKLYGKSLAKLPPHKRACLPNYSKVYDNRVGKGEDETYVFDQQTQLEEDAADPNSISITSDATGNLLINADSHDRIRNKYLLNQAQIRSQKTGPLNKIRKILIIGVHGFFPTKMIRPIIGAPKGTSSKFANEAEKAVIRYCEENNLIDKENENQISIQKIALEKEGKILDRVEFFTEILLKWQEELNSADFIFFSSHSQGCVVSIILLARLINEGILKNAISKRIGILGMAGINNGPIFGRDKSLFMKAYSAIEHESLMELFELNRFESIQSMTYKDLIQIIVNSNVKICLVGSINDQLVPLYSALALHVFHPNIYRACYVDHASQTPLFIQKVVSLCCQMQNLGYFDNNVIKELSTTLAGPLTGGGHSKIYNDGKVYDLGIKFCLDTDDIVIPSITADNNTDITRIPINNQVYYKEYNISKLGTNPYMLPWCLRGFLFNVEKNWPDNTKALSVSNGHSMGWTGYDEVQLLFTLFETWKPDSKAYKELKFKLNGFRASKL</sequence>
<dbReference type="EMBL" id="JAHMUF010000006">
    <property type="protein sequence ID" value="KAG7194569.1"/>
    <property type="molecule type" value="Genomic_DNA"/>
</dbReference>
<dbReference type="Pfam" id="PF26147">
    <property type="entry name" value="AB_HYDROLASE_YMC0-YMC35"/>
    <property type="match status" value="1"/>
</dbReference>
<feature type="compositionally biased region" description="Polar residues" evidence="1">
    <location>
        <begin position="35"/>
        <end position="45"/>
    </location>
</feature>
<dbReference type="PANTHER" id="PTHR47349:SF1">
    <property type="entry name" value="AER328WP"/>
    <property type="match status" value="1"/>
</dbReference>
<feature type="domain" description="YMC020W-like alpha/beta hydrolase" evidence="2">
    <location>
        <begin position="474"/>
        <end position="817"/>
    </location>
</feature>
<evidence type="ECO:0000313" key="4">
    <source>
        <dbReference type="Proteomes" id="UP000790833"/>
    </source>
</evidence>
<evidence type="ECO:0000256" key="1">
    <source>
        <dbReference type="SAM" id="MobiDB-lite"/>
    </source>
</evidence>
<dbReference type="Proteomes" id="UP000790833">
    <property type="component" value="Unassembled WGS sequence"/>
</dbReference>
<proteinExistence type="predicted"/>
<feature type="compositionally biased region" description="Low complexity" evidence="1">
    <location>
        <begin position="233"/>
        <end position="251"/>
    </location>
</feature>
<evidence type="ECO:0000259" key="2">
    <source>
        <dbReference type="Pfam" id="PF26147"/>
    </source>
</evidence>
<feature type="compositionally biased region" description="Acidic residues" evidence="1">
    <location>
        <begin position="87"/>
        <end position="103"/>
    </location>
</feature>
<evidence type="ECO:0000313" key="3">
    <source>
        <dbReference type="EMBL" id="KAG7194569.1"/>
    </source>
</evidence>
<feature type="region of interest" description="Disordered" evidence="1">
    <location>
        <begin position="212"/>
        <end position="252"/>
    </location>
</feature>
<feature type="compositionally biased region" description="Basic and acidic residues" evidence="1">
    <location>
        <begin position="160"/>
        <end position="170"/>
    </location>
</feature>
<comment type="caution">
    <text evidence="3">The sequence shown here is derived from an EMBL/GenBank/DDBJ whole genome shotgun (WGS) entry which is preliminary data.</text>
</comment>
<dbReference type="InterPro" id="IPR058933">
    <property type="entry name" value="YMC020W-like_ab_hydrolase"/>
</dbReference>
<dbReference type="RefSeq" id="XP_043050116.1">
    <property type="nucleotide sequence ID" value="XM_043194919.1"/>
</dbReference>
<reference evidence="3" key="1">
    <citation type="submission" date="2021-03" db="EMBL/GenBank/DDBJ databases">
        <authorList>
            <person name="Palmer J.M."/>
        </authorList>
    </citation>
    <scope>NUCLEOTIDE SEQUENCE</scope>
    <source>
        <strain evidence="3">ARV_011</strain>
    </source>
</reference>
<dbReference type="OrthoDB" id="5598028at2759"/>
<name>A0A9P7VAV2_9ASCO</name>
<dbReference type="GeneID" id="66117614"/>
<dbReference type="InterPro" id="IPR058934">
    <property type="entry name" value="YMC020W-like"/>
</dbReference>
<feature type="compositionally biased region" description="Basic and acidic residues" evidence="1">
    <location>
        <begin position="104"/>
        <end position="121"/>
    </location>
</feature>
<keyword evidence="4" id="KW-1185">Reference proteome</keyword>
<feature type="compositionally biased region" description="Polar residues" evidence="1">
    <location>
        <begin position="143"/>
        <end position="159"/>
    </location>
</feature>
<feature type="region of interest" description="Disordered" evidence="1">
    <location>
        <begin position="1"/>
        <end position="189"/>
    </location>
</feature>
<dbReference type="PANTHER" id="PTHR47349">
    <property type="entry name" value="CHROMOSOME 8, WHOLE GENOME SHOTGUN SEQUENCE"/>
    <property type="match status" value="1"/>
</dbReference>
<gene>
    <name evidence="3" type="ORF">KQ657_004240</name>
</gene>
<dbReference type="AlphaFoldDB" id="A0A9P7VAV2"/>